<dbReference type="InterPro" id="IPR027393">
    <property type="entry name" value="Virus_scaffolding_prot_C"/>
</dbReference>
<accession>A0ABS2P849</accession>
<dbReference type="Proteomes" id="UP000741863">
    <property type="component" value="Unassembled WGS sequence"/>
</dbReference>
<dbReference type="RefSeq" id="WP_052361736.1">
    <property type="nucleotide sequence ID" value="NZ_JAFBEC010000002.1"/>
</dbReference>
<reference evidence="2 3" key="1">
    <citation type="submission" date="2021-01" db="EMBL/GenBank/DDBJ databases">
        <title>Genomic Encyclopedia of Type Strains, Phase IV (KMG-IV): sequencing the most valuable type-strain genomes for metagenomic binning, comparative biology and taxonomic classification.</title>
        <authorList>
            <person name="Goeker M."/>
        </authorList>
    </citation>
    <scope>NUCLEOTIDE SEQUENCE [LARGE SCALE GENOMIC DNA]</scope>
    <source>
        <strain evidence="2 3">DSM 25540</strain>
    </source>
</reference>
<dbReference type="Gene3D" id="4.10.810.10">
    <property type="entry name" value="Virus Scaffolding Protein, Chain A"/>
    <property type="match status" value="1"/>
</dbReference>
<dbReference type="Pfam" id="PF08858">
    <property type="entry name" value="IDEAL"/>
    <property type="match status" value="1"/>
</dbReference>
<dbReference type="SMART" id="SM00914">
    <property type="entry name" value="IDEAL"/>
    <property type="match status" value="1"/>
</dbReference>
<dbReference type="EMBL" id="JAFBEC010000002">
    <property type="protein sequence ID" value="MBM7631594.1"/>
    <property type="molecule type" value="Genomic_DNA"/>
</dbReference>
<gene>
    <name evidence="2" type="ORF">JOD17_000686</name>
</gene>
<evidence type="ECO:0000313" key="2">
    <source>
        <dbReference type="EMBL" id="MBM7631594.1"/>
    </source>
</evidence>
<protein>
    <submittedName>
        <fullName evidence="2">Uncharacterized protein YpiB (UPF0302 family)</fullName>
    </submittedName>
</protein>
<sequence>MAGSTYENELFEKLKMIRQGYRAPRQVLQSLYARMMLEYSVYEFTKARFERLIDKALDDKDEDAFHTLTSQYNDWVVKYQSGNTISEHGYELECNFEAVKPPISS</sequence>
<name>A0ABS2P849_9BACL</name>
<organism evidence="2 3">
    <name type="scientific">Geomicrobium sediminis</name>
    <dbReference type="NCBI Taxonomy" id="1347788"/>
    <lineage>
        <taxon>Bacteria</taxon>
        <taxon>Bacillati</taxon>
        <taxon>Bacillota</taxon>
        <taxon>Bacilli</taxon>
        <taxon>Bacillales</taxon>
        <taxon>Geomicrobium</taxon>
    </lineage>
</organism>
<feature type="domain" description="IDEAL" evidence="1">
    <location>
        <begin position="36"/>
        <end position="72"/>
    </location>
</feature>
<evidence type="ECO:0000313" key="3">
    <source>
        <dbReference type="Proteomes" id="UP000741863"/>
    </source>
</evidence>
<dbReference type="InterPro" id="IPR014957">
    <property type="entry name" value="IDEAL_dom"/>
</dbReference>
<proteinExistence type="predicted"/>
<keyword evidence="3" id="KW-1185">Reference proteome</keyword>
<evidence type="ECO:0000259" key="1">
    <source>
        <dbReference type="SMART" id="SM00914"/>
    </source>
</evidence>
<comment type="caution">
    <text evidence="2">The sequence shown here is derived from an EMBL/GenBank/DDBJ whole genome shotgun (WGS) entry which is preliminary data.</text>
</comment>